<dbReference type="InterPro" id="IPR020471">
    <property type="entry name" value="AKR"/>
</dbReference>
<dbReference type="PROSITE" id="PS00798">
    <property type="entry name" value="ALDOKETO_REDUCTASE_1"/>
    <property type="match status" value="1"/>
</dbReference>
<dbReference type="Gene3D" id="3.20.20.100">
    <property type="entry name" value="NADP-dependent oxidoreductase domain"/>
    <property type="match status" value="1"/>
</dbReference>
<proteinExistence type="predicted"/>
<evidence type="ECO:0000259" key="1">
    <source>
        <dbReference type="Pfam" id="PF00248"/>
    </source>
</evidence>
<name>A0A2G8L5Y6_STIJA</name>
<comment type="caution">
    <text evidence="2">The sequence shown here is derived from an EMBL/GenBank/DDBJ whole genome shotgun (WGS) entry which is preliminary data.</text>
</comment>
<dbReference type="InterPro" id="IPR023210">
    <property type="entry name" value="NADP_OxRdtase_dom"/>
</dbReference>
<gene>
    <name evidence="2" type="ORF">BSL78_07442</name>
</gene>
<sequence>MADKNTFVSLGNGQTIPILGLGTWNSEKNKVKEAVIAAIDAGYRHLDCAWAYSNEIEVGEALKEKFTDGTVKREDLWNSFHAPEDVQRNLEDTLKKLQLSYLDLYLMHWPTAFQAGENPFPTNADGGFIPGPTDYTVTWQDITVSCSGSITNVTCILRLRRHAVEVEGTGCIIVGHDAKSSERQNGHEMKSVLELVLRTWTGSPKTIYWNRDRGK</sequence>
<dbReference type="AlphaFoldDB" id="A0A2G8L5Y6"/>
<evidence type="ECO:0000313" key="3">
    <source>
        <dbReference type="Proteomes" id="UP000230750"/>
    </source>
</evidence>
<organism evidence="2 3">
    <name type="scientific">Stichopus japonicus</name>
    <name type="common">Sea cucumber</name>
    <dbReference type="NCBI Taxonomy" id="307972"/>
    <lineage>
        <taxon>Eukaryota</taxon>
        <taxon>Metazoa</taxon>
        <taxon>Echinodermata</taxon>
        <taxon>Eleutherozoa</taxon>
        <taxon>Echinozoa</taxon>
        <taxon>Holothuroidea</taxon>
        <taxon>Aspidochirotacea</taxon>
        <taxon>Aspidochirotida</taxon>
        <taxon>Stichopodidae</taxon>
        <taxon>Apostichopus</taxon>
    </lineage>
</organism>
<feature type="domain" description="NADP-dependent oxidoreductase" evidence="1">
    <location>
        <begin position="19"/>
        <end position="111"/>
    </location>
</feature>
<dbReference type="GO" id="GO:0016491">
    <property type="term" value="F:oxidoreductase activity"/>
    <property type="evidence" value="ECO:0007669"/>
    <property type="project" value="InterPro"/>
</dbReference>
<dbReference type="Pfam" id="PF00248">
    <property type="entry name" value="Aldo_ket_red"/>
    <property type="match status" value="1"/>
</dbReference>
<dbReference type="SUPFAM" id="SSF51430">
    <property type="entry name" value="NAD(P)-linked oxidoreductase"/>
    <property type="match status" value="1"/>
</dbReference>
<dbReference type="EMBL" id="MRZV01000206">
    <property type="protein sequence ID" value="PIK55671.1"/>
    <property type="molecule type" value="Genomic_DNA"/>
</dbReference>
<dbReference type="PANTHER" id="PTHR11732">
    <property type="entry name" value="ALDO/KETO REDUCTASE"/>
    <property type="match status" value="1"/>
</dbReference>
<dbReference type="Proteomes" id="UP000230750">
    <property type="component" value="Unassembled WGS sequence"/>
</dbReference>
<keyword evidence="3" id="KW-1185">Reference proteome</keyword>
<accession>A0A2G8L5Y6</accession>
<reference evidence="2" key="1">
    <citation type="journal article" date="2017" name="PLoS Biol.">
        <title>The sea cucumber genome provides insights into morphological evolution and visceral regeneration.</title>
        <authorList>
            <person name="Zhang X."/>
            <person name="Sun L."/>
            <person name="Yuan J."/>
            <person name="Sun Y."/>
            <person name="Gao Y."/>
            <person name="Zhang L."/>
            <person name="Li S."/>
            <person name="Dai H."/>
            <person name="Hamel J.F."/>
            <person name="Liu C."/>
            <person name="Yu Y."/>
            <person name="Liu S."/>
            <person name="Lin W."/>
            <person name="Guo K."/>
            <person name="Jin S."/>
            <person name="Xu P."/>
            <person name="Storey K.B."/>
            <person name="Huan P."/>
            <person name="Zhang T."/>
            <person name="Zhou Y."/>
            <person name="Zhang J."/>
            <person name="Lin C."/>
            <person name="Li X."/>
            <person name="Xing L."/>
            <person name="Huo D."/>
            <person name="Sun M."/>
            <person name="Wang L."/>
            <person name="Mercier A."/>
            <person name="Li F."/>
            <person name="Yang H."/>
            <person name="Xiang J."/>
        </authorList>
    </citation>
    <scope>NUCLEOTIDE SEQUENCE [LARGE SCALE GENOMIC DNA]</scope>
    <source>
        <strain evidence="2">Shaxun</strain>
        <tissue evidence="2">Muscle</tissue>
    </source>
</reference>
<dbReference type="InterPro" id="IPR018170">
    <property type="entry name" value="Aldo/ket_reductase_CS"/>
</dbReference>
<evidence type="ECO:0000313" key="2">
    <source>
        <dbReference type="EMBL" id="PIK55671.1"/>
    </source>
</evidence>
<dbReference type="PRINTS" id="PR00069">
    <property type="entry name" value="ALDKETRDTASE"/>
</dbReference>
<dbReference type="InterPro" id="IPR036812">
    <property type="entry name" value="NAD(P)_OxRdtase_dom_sf"/>
</dbReference>
<dbReference type="OrthoDB" id="416253at2759"/>
<dbReference type="STRING" id="307972.A0A2G8L5Y6"/>
<protein>
    <submittedName>
        <fullName evidence="2">Putative alcohol dehydrogenase</fullName>
    </submittedName>
</protein>